<comment type="caution">
    <text evidence="2">The sequence shown here is derived from an EMBL/GenBank/DDBJ whole genome shotgun (WGS) entry which is preliminary data.</text>
</comment>
<dbReference type="NCBIfam" id="TIGR03083">
    <property type="entry name" value="maleylpyruvate isomerase family mycothiol-dependent enzyme"/>
    <property type="match status" value="1"/>
</dbReference>
<dbReference type="InterPro" id="IPR017517">
    <property type="entry name" value="Maleyloyr_isom"/>
</dbReference>
<keyword evidence="3" id="KW-1185">Reference proteome</keyword>
<evidence type="ECO:0000259" key="1">
    <source>
        <dbReference type="Pfam" id="PF11716"/>
    </source>
</evidence>
<organism evidence="2 3">
    <name type="scientific">Streptomyces hokutonensis</name>
    <dbReference type="NCBI Taxonomy" id="1306990"/>
    <lineage>
        <taxon>Bacteria</taxon>
        <taxon>Bacillati</taxon>
        <taxon>Actinomycetota</taxon>
        <taxon>Actinomycetes</taxon>
        <taxon>Kitasatosporales</taxon>
        <taxon>Streptomycetaceae</taxon>
        <taxon>Streptomyces</taxon>
    </lineage>
</organism>
<proteinExistence type="predicted"/>
<dbReference type="NCBIfam" id="TIGR03086">
    <property type="entry name" value="TIGR03086 family metal-binding protein"/>
    <property type="match status" value="1"/>
</dbReference>
<feature type="domain" description="Mycothiol-dependent maleylpyruvate isomerase metal-binding" evidence="1">
    <location>
        <begin position="14"/>
        <end position="132"/>
    </location>
</feature>
<dbReference type="Proteomes" id="UP001601303">
    <property type="component" value="Unassembled WGS sequence"/>
</dbReference>
<sequence length="197" mass="21431">MNTNANDPRPLYTRATEQAAALIRTVRPEQLAGPTPCTEFDVRTLLSHLVGGTLRIATVGEGGDGMAVHPFVDGVADEGWPAAYDEARVRVRNAWADDARLDAPVRVPWGEAPGRAALSGYLMENVTHTWDLSEALGHPLELDPELAEFTLTIARRVLPDEQRDADTPFDTAQPAPEKADAYAQLAAWLGRKPVGWV</sequence>
<reference evidence="2 3" key="1">
    <citation type="submission" date="2024-10" db="EMBL/GenBank/DDBJ databases">
        <title>The Natural Products Discovery Center: Release of the First 8490 Sequenced Strains for Exploring Actinobacteria Biosynthetic Diversity.</title>
        <authorList>
            <person name="Kalkreuter E."/>
            <person name="Kautsar S.A."/>
            <person name="Yang D."/>
            <person name="Bader C.D."/>
            <person name="Teijaro C.N."/>
            <person name="Fluegel L."/>
            <person name="Davis C.M."/>
            <person name="Simpson J.R."/>
            <person name="Lauterbach L."/>
            <person name="Steele A.D."/>
            <person name="Gui C."/>
            <person name="Meng S."/>
            <person name="Li G."/>
            <person name="Viehrig K."/>
            <person name="Ye F."/>
            <person name="Su P."/>
            <person name="Kiefer A.F."/>
            <person name="Nichols A."/>
            <person name="Cepeda A.J."/>
            <person name="Yan W."/>
            <person name="Fan B."/>
            <person name="Jiang Y."/>
            <person name="Adhikari A."/>
            <person name="Zheng C.-J."/>
            <person name="Schuster L."/>
            <person name="Cowan T.M."/>
            <person name="Smanski M.J."/>
            <person name="Chevrette M.G."/>
            <person name="De Carvalho L.P.S."/>
            <person name="Shen B."/>
        </authorList>
    </citation>
    <scope>NUCLEOTIDE SEQUENCE [LARGE SCALE GENOMIC DNA]</scope>
    <source>
        <strain evidence="2 3">NPDC006488</strain>
    </source>
</reference>
<accession>A0ABW6M416</accession>
<dbReference type="InterPro" id="IPR034660">
    <property type="entry name" value="DinB/YfiT-like"/>
</dbReference>
<dbReference type="Gene3D" id="1.20.120.450">
    <property type="entry name" value="dinb family like domain"/>
    <property type="match status" value="1"/>
</dbReference>
<dbReference type="RefSeq" id="WP_388107206.1">
    <property type="nucleotide sequence ID" value="NZ_JBIAHM010000006.1"/>
</dbReference>
<dbReference type="InterPro" id="IPR017520">
    <property type="entry name" value="CHP03086"/>
</dbReference>
<dbReference type="SUPFAM" id="SSF109854">
    <property type="entry name" value="DinB/YfiT-like putative metalloenzymes"/>
    <property type="match status" value="1"/>
</dbReference>
<dbReference type="InterPro" id="IPR024344">
    <property type="entry name" value="MDMPI_metal-binding"/>
</dbReference>
<dbReference type="Pfam" id="PF11716">
    <property type="entry name" value="MDMPI_N"/>
    <property type="match status" value="1"/>
</dbReference>
<evidence type="ECO:0000313" key="2">
    <source>
        <dbReference type="EMBL" id="MFE9600569.1"/>
    </source>
</evidence>
<name>A0ABW6M416_9ACTN</name>
<gene>
    <name evidence="2" type="ORF">ACFYNQ_18600</name>
</gene>
<evidence type="ECO:0000313" key="3">
    <source>
        <dbReference type="Proteomes" id="UP001601303"/>
    </source>
</evidence>
<protein>
    <submittedName>
        <fullName evidence="2">TIGR03086 family metal-binding protein</fullName>
    </submittedName>
</protein>
<dbReference type="EMBL" id="JBIAHM010000006">
    <property type="protein sequence ID" value="MFE9600569.1"/>
    <property type="molecule type" value="Genomic_DNA"/>
</dbReference>